<dbReference type="GO" id="GO:0005886">
    <property type="term" value="C:plasma membrane"/>
    <property type="evidence" value="ECO:0007669"/>
    <property type="project" value="TreeGrafter"/>
</dbReference>
<dbReference type="GO" id="GO:0007009">
    <property type="term" value="P:plasma membrane organization"/>
    <property type="evidence" value="ECO:0007669"/>
    <property type="project" value="TreeGrafter"/>
</dbReference>
<keyword evidence="4 5" id="KW-0472">Membrane</keyword>
<protein>
    <submittedName>
        <fullName evidence="9">TLC domain-containing protein</fullName>
    </submittedName>
</protein>
<accession>A0A915AFB5</accession>
<evidence type="ECO:0000256" key="2">
    <source>
        <dbReference type="ARBA" id="ARBA00022692"/>
    </source>
</evidence>
<dbReference type="InterPro" id="IPR050846">
    <property type="entry name" value="TLCD"/>
</dbReference>
<dbReference type="PANTHER" id="PTHR13439">
    <property type="entry name" value="CT120 PROTEIN"/>
    <property type="match status" value="1"/>
</dbReference>
<feature type="transmembrane region" description="Helical" evidence="6">
    <location>
        <begin position="194"/>
        <end position="213"/>
    </location>
</feature>
<dbReference type="GO" id="GO:0097035">
    <property type="term" value="P:regulation of membrane lipid distribution"/>
    <property type="evidence" value="ECO:0007669"/>
    <property type="project" value="TreeGrafter"/>
</dbReference>
<dbReference type="Pfam" id="PF03798">
    <property type="entry name" value="TRAM_LAG1_CLN8"/>
    <property type="match status" value="1"/>
</dbReference>
<keyword evidence="3 6" id="KW-1133">Transmembrane helix</keyword>
<dbReference type="AlphaFoldDB" id="A0A915AFB5"/>
<feature type="transmembrane region" description="Helical" evidence="6">
    <location>
        <begin position="29"/>
        <end position="51"/>
    </location>
</feature>
<sequence length="324" mass="38222">MMGTEAVLAKYAGSEMRIPPLEALFEPSFYIPFITFFVLFSIIGYLVRTFAWRNYSGFRQYRLRNLTVCIIHSIISGGFTFSFTLLHPEVMFSDTLYWYKPWSIYIPILSMAYFVCDAIDMLKHEISRWTIELLVHHAASIFVFACAVLPRKFIPYAYWALLMEVNSIFLHMRSLMQIIGSNVTNRDIYRMVRWFNFMTFIIFRFAVQMWQINWAWQHRHRMHPFYTFVAVVGGGFFLVTNTVLFIRVLASDGFLGEYAKNHTAIHRSDFLGKDEASGFNLPWNKIILQAIIGKWIEVHSKFTSLMSNIEMNIRFTLIKPRLYF</sequence>
<feature type="transmembrane region" description="Helical" evidence="6">
    <location>
        <begin position="129"/>
        <end position="150"/>
    </location>
</feature>
<feature type="transmembrane region" description="Helical" evidence="6">
    <location>
        <begin position="156"/>
        <end position="173"/>
    </location>
</feature>
<feature type="transmembrane region" description="Helical" evidence="6">
    <location>
        <begin position="63"/>
        <end position="84"/>
    </location>
</feature>
<name>A0A915AFB5_PARUN</name>
<evidence type="ECO:0000256" key="1">
    <source>
        <dbReference type="ARBA" id="ARBA00004141"/>
    </source>
</evidence>
<keyword evidence="8" id="KW-1185">Reference proteome</keyword>
<dbReference type="InterPro" id="IPR006634">
    <property type="entry name" value="TLC-dom"/>
</dbReference>
<evidence type="ECO:0000256" key="3">
    <source>
        <dbReference type="ARBA" id="ARBA00022989"/>
    </source>
</evidence>
<feature type="transmembrane region" description="Helical" evidence="6">
    <location>
        <begin position="104"/>
        <end position="122"/>
    </location>
</feature>
<keyword evidence="2 5" id="KW-0812">Transmembrane</keyword>
<evidence type="ECO:0000256" key="6">
    <source>
        <dbReference type="SAM" id="Phobius"/>
    </source>
</evidence>
<evidence type="ECO:0000313" key="8">
    <source>
        <dbReference type="Proteomes" id="UP000887569"/>
    </source>
</evidence>
<feature type="domain" description="TLC" evidence="7">
    <location>
        <begin position="58"/>
        <end position="257"/>
    </location>
</feature>
<dbReference type="GO" id="GO:0071709">
    <property type="term" value="P:membrane assembly"/>
    <property type="evidence" value="ECO:0007669"/>
    <property type="project" value="TreeGrafter"/>
</dbReference>
<dbReference type="PROSITE" id="PS50922">
    <property type="entry name" value="TLC"/>
    <property type="match status" value="1"/>
</dbReference>
<comment type="subcellular location">
    <subcellularLocation>
        <location evidence="1">Membrane</location>
        <topology evidence="1">Multi-pass membrane protein</topology>
    </subcellularLocation>
</comment>
<dbReference type="SMART" id="SM00724">
    <property type="entry name" value="TLC"/>
    <property type="match status" value="1"/>
</dbReference>
<evidence type="ECO:0000313" key="9">
    <source>
        <dbReference type="WBParaSite" id="PgR006_g202_t03"/>
    </source>
</evidence>
<reference evidence="9" key="1">
    <citation type="submission" date="2022-11" db="UniProtKB">
        <authorList>
            <consortium name="WormBaseParasite"/>
        </authorList>
    </citation>
    <scope>IDENTIFICATION</scope>
</reference>
<organism evidence="8 9">
    <name type="scientific">Parascaris univalens</name>
    <name type="common">Nematode worm</name>
    <dbReference type="NCBI Taxonomy" id="6257"/>
    <lineage>
        <taxon>Eukaryota</taxon>
        <taxon>Metazoa</taxon>
        <taxon>Ecdysozoa</taxon>
        <taxon>Nematoda</taxon>
        <taxon>Chromadorea</taxon>
        <taxon>Rhabditida</taxon>
        <taxon>Spirurina</taxon>
        <taxon>Ascaridomorpha</taxon>
        <taxon>Ascaridoidea</taxon>
        <taxon>Ascarididae</taxon>
        <taxon>Parascaris</taxon>
    </lineage>
</organism>
<evidence type="ECO:0000259" key="7">
    <source>
        <dbReference type="PROSITE" id="PS50922"/>
    </source>
</evidence>
<dbReference type="PANTHER" id="PTHR13439:SF4">
    <property type="entry name" value="TLC DOMAIN-CONTAINING PROTEIN"/>
    <property type="match status" value="1"/>
</dbReference>
<evidence type="ECO:0000256" key="4">
    <source>
        <dbReference type="ARBA" id="ARBA00023136"/>
    </source>
</evidence>
<feature type="transmembrane region" description="Helical" evidence="6">
    <location>
        <begin position="225"/>
        <end position="250"/>
    </location>
</feature>
<proteinExistence type="predicted"/>
<dbReference type="Proteomes" id="UP000887569">
    <property type="component" value="Unplaced"/>
</dbReference>
<dbReference type="GO" id="GO:0055091">
    <property type="term" value="P:phospholipid homeostasis"/>
    <property type="evidence" value="ECO:0007669"/>
    <property type="project" value="TreeGrafter"/>
</dbReference>
<evidence type="ECO:0000256" key="5">
    <source>
        <dbReference type="PROSITE-ProRule" id="PRU00205"/>
    </source>
</evidence>
<dbReference type="WBParaSite" id="PgR006_g202_t03">
    <property type="protein sequence ID" value="PgR006_g202_t03"/>
    <property type="gene ID" value="PgR006_g202"/>
</dbReference>